<dbReference type="SUPFAM" id="SSF51445">
    <property type="entry name" value="(Trans)glycosidases"/>
    <property type="match status" value="1"/>
</dbReference>
<dbReference type="GO" id="GO:0006004">
    <property type="term" value="P:fucose metabolic process"/>
    <property type="evidence" value="ECO:0007669"/>
    <property type="project" value="InterPro"/>
</dbReference>
<dbReference type="EC" id="3.2.1.51" evidence="5"/>
<evidence type="ECO:0000259" key="13">
    <source>
        <dbReference type="Pfam" id="PF16757"/>
    </source>
</evidence>
<accession>A0AAV2NJS4</accession>
<evidence type="ECO:0000256" key="8">
    <source>
        <dbReference type="ARBA" id="ARBA00023180"/>
    </source>
</evidence>
<dbReference type="Pfam" id="PF16757">
    <property type="entry name" value="Fucosidase_C"/>
    <property type="match status" value="1"/>
</dbReference>
<dbReference type="InterPro" id="IPR017853">
    <property type="entry name" value="GH"/>
</dbReference>
<keyword evidence="15" id="KW-1185">Reference proteome</keyword>
<dbReference type="InterPro" id="IPR018526">
    <property type="entry name" value="Glyco_hydro_29_CS"/>
</dbReference>
<keyword evidence="6" id="KW-0732">Signal</keyword>
<name>A0AAV2NJS4_9HYME</name>
<dbReference type="GO" id="GO:0016139">
    <property type="term" value="P:glycoside catabolic process"/>
    <property type="evidence" value="ECO:0007669"/>
    <property type="project" value="TreeGrafter"/>
</dbReference>
<proteinExistence type="inferred from homology"/>
<dbReference type="Gene3D" id="2.60.40.1180">
    <property type="entry name" value="Golgi alpha-mannosidase II"/>
    <property type="match status" value="1"/>
</dbReference>
<comment type="catalytic activity">
    <reaction evidence="2">
        <text>a neolactoside IV(2)-alpha-Fuc-nLc4Cer(d18:0) + H2O = a neolactoside nLc4Cer(d18:0) + L-fucose</text>
        <dbReference type="Rhea" id="RHEA:49308"/>
        <dbReference type="ChEBI" id="CHEBI:2181"/>
        <dbReference type="ChEBI" id="CHEBI:15377"/>
        <dbReference type="ChEBI" id="CHEBI:91119"/>
        <dbReference type="ChEBI" id="CHEBI:91121"/>
    </reaction>
    <physiologicalReaction direction="left-to-right" evidence="2">
        <dbReference type="Rhea" id="RHEA:49309"/>
    </physiologicalReaction>
</comment>
<evidence type="ECO:0000256" key="11">
    <source>
        <dbReference type="ARBA" id="ARBA00081661"/>
    </source>
</evidence>
<evidence type="ECO:0000256" key="2">
    <source>
        <dbReference type="ARBA" id="ARBA00000419"/>
    </source>
</evidence>
<gene>
    <name evidence="14" type="ORF">LPLAT_LOCUS6437</name>
</gene>
<feature type="domain" description="Alpha-L-fucosidase C-terminal" evidence="13">
    <location>
        <begin position="409"/>
        <end position="491"/>
    </location>
</feature>
<evidence type="ECO:0000313" key="14">
    <source>
        <dbReference type="EMBL" id="CAL1680413.1"/>
    </source>
</evidence>
<evidence type="ECO:0000259" key="12">
    <source>
        <dbReference type="Pfam" id="PF01120"/>
    </source>
</evidence>
<dbReference type="PANTHER" id="PTHR10030:SF37">
    <property type="entry name" value="ALPHA-L-FUCOSIDASE-RELATED"/>
    <property type="match status" value="1"/>
</dbReference>
<dbReference type="InterPro" id="IPR016286">
    <property type="entry name" value="FUC_metazoa-typ"/>
</dbReference>
<dbReference type="Gene3D" id="3.20.20.80">
    <property type="entry name" value="Glycosidases"/>
    <property type="match status" value="1"/>
</dbReference>
<dbReference type="EMBL" id="OZ034825">
    <property type="protein sequence ID" value="CAL1680413.1"/>
    <property type="molecule type" value="Genomic_DNA"/>
</dbReference>
<dbReference type="InterPro" id="IPR013780">
    <property type="entry name" value="Glyco_hydro_b"/>
</dbReference>
<comment type="catalytic activity">
    <reaction evidence="1">
        <text>a neolactoside IV(2)-alpha-Fuc-nLc4Cer(d18:1(4E)) + H2O = a neolactoside nLc4Cer(d18:1(4E)) + L-fucose</text>
        <dbReference type="Rhea" id="RHEA:48224"/>
        <dbReference type="ChEBI" id="CHEBI:2181"/>
        <dbReference type="ChEBI" id="CHEBI:15377"/>
        <dbReference type="ChEBI" id="CHEBI:17006"/>
        <dbReference type="ChEBI" id="CHEBI:28691"/>
    </reaction>
    <physiologicalReaction direction="left-to-right" evidence="1">
        <dbReference type="Rhea" id="RHEA:48225"/>
    </physiologicalReaction>
</comment>
<keyword evidence="7" id="KW-0378">Hydrolase</keyword>
<evidence type="ECO:0000256" key="9">
    <source>
        <dbReference type="ARBA" id="ARBA00023295"/>
    </source>
</evidence>
<dbReference type="Proteomes" id="UP001497644">
    <property type="component" value="Chromosome 2"/>
</dbReference>
<dbReference type="InterPro" id="IPR031919">
    <property type="entry name" value="Fucosidase_C"/>
</dbReference>
<dbReference type="GO" id="GO:0004560">
    <property type="term" value="F:alpha-L-fucosidase activity"/>
    <property type="evidence" value="ECO:0007669"/>
    <property type="project" value="UniProtKB-EC"/>
</dbReference>
<evidence type="ECO:0000256" key="3">
    <source>
        <dbReference type="ARBA" id="ARBA00004071"/>
    </source>
</evidence>
<dbReference type="SMART" id="SM00812">
    <property type="entry name" value="Alpha_L_fucos"/>
    <property type="match status" value="1"/>
</dbReference>
<dbReference type="InterPro" id="IPR057739">
    <property type="entry name" value="Glyco_hydro_29_N"/>
</dbReference>
<evidence type="ECO:0000256" key="10">
    <source>
        <dbReference type="ARBA" id="ARBA00074133"/>
    </source>
</evidence>
<evidence type="ECO:0000256" key="1">
    <source>
        <dbReference type="ARBA" id="ARBA00000321"/>
    </source>
</evidence>
<comment type="function">
    <text evidence="3">Alpha-L-fucosidase is responsible for hydrolyzing the alpha-1,6-linked fucose joined to the reducing-end N-acetylglucosamine of the carbohydrate moieties of glycoproteins.</text>
</comment>
<dbReference type="InterPro" id="IPR000933">
    <property type="entry name" value="Glyco_hydro_29"/>
</dbReference>
<keyword evidence="9" id="KW-0326">Glycosidase</keyword>
<reference evidence="14" key="1">
    <citation type="submission" date="2024-04" db="EMBL/GenBank/DDBJ databases">
        <authorList>
            <consortium name="Molecular Ecology Group"/>
        </authorList>
    </citation>
    <scope>NUCLEOTIDE SEQUENCE</scope>
</reference>
<evidence type="ECO:0000256" key="7">
    <source>
        <dbReference type="ARBA" id="ARBA00022801"/>
    </source>
</evidence>
<dbReference type="Pfam" id="PF01120">
    <property type="entry name" value="Alpha_L_fucos"/>
    <property type="match status" value="1"/>
</dbReference>
<feature type="domain" description="Glycoside hydrolase family 29 N-terminal" evidence="12">
    <location>
        <begin position="62"/>
        <end position="398"/>
    </location>
</feature>
<evidence type="ECO:0000313" key="15">
    <source>
        <dbReference type="Proteomes" id="UP001497644"/>
    </source>
</evidence>
<dbReference type="GO" id="GO:0005764">
    <property type="term" value="C:lysosome"/>
    <property type="evidence" value="ECO:0007669"/>
    <property type="project" value="TreeGrafter"/>
</dbReference>
<keyword evidence="8" id="KW-0325">Glycoprotein</keyword>
<dbReference type="FunFam" id="3.20.20.80:FF:000027">
    <property type="entry name" value="Alpha-L-fucosidase"/>
    <property type="match status" value="1"/>
</dbReference>
<evidence type="ECO:0000256" key="6">
    <source>
        <dbReference type="ARBA" id="ARBA00022729"/>
    </source>
</evidence>
<comment type="similarity">
    <text evidence="4">Belongs to the glycosyl hydrolase 29 family.</text>
</comment>
<dbReference type="PANTHER" id="PTHR10030">
    <property type="entry name" value="ALPHA-L-FUCOSIDASE"/>
    <property type="match status" value="1"/>
</dbReference>
<protein>
    <recommendedName>
        <fullName evidence="10">Putative alpha-L-fucosidase</fullName>
        <ecNumber evidence="5">3.2.1.51</ecNumber>
    </recommendedName>
    <alternativeName>
        <fullName evidence="11">Alpha-L-fucoside fucohydrolase</fullName>
    </alternativeName>
</protein>
<evidence type="ECO:0000256" key="4">
    <source>
        <dbReference type="ARBA" id="ARBA00007951"/>
    </source>
</evidence>
<organism evidence="14 15">
    <name type="scientific">Lasius platythorax</name>
    <dbReference type="NCBI Taxonomy" id="488582"/>
    <lineage>
        <taxon>Eukaryota</taxon>
        <taxon>Metazoa</taxon>
        <taxon>Ecdysozoa</taxon>
        <taxon>Arthropoda</taxon>
        <taxon>Hexapoda</taxon>
        <taxon>Insecta</taxon>
        <taxon>Pterygota</taxon>
        <taxon>Neoptera</taxon>
        <taxon>Endopterygota</taxon>
        <taxon>Hymenoptera</taxon>
        <taxon>Apocrita</taxon>
        <taxon>Aculeata</taxon>
        <taxon>Formicoidea</taxon>
        <taxon>Formicidae</taxon>
        <taxon>Formicinae</taxon>
        <taxon>Lasius</taxon>
        <taxon>Lasius</taxon>
    </lineage>
</organism>
<dbReference type="AlphaFoldDB" id="A0AAV2NJS4"/>
<sequence length="493" mass="57340">MLKNVSQHKIDIYLKRRKKFYRMMMLFVHILCTVLILCVSVEAYFNVITKTDENNFVLLLTKASKYVPTWSSLDSRLLPSWYDEAKFGIFIHWGVFSVPSFGSEWFWNNWKEETTSTKYHDFMKQRYPPNFTYQDFARDFTAEFFNASEWAELFKASGAKYVVLTSKHHEGYTLWPSRYSFSWNSMDVGPKKDLIGELAEAIRSKTHIRFGLYHSMYEWYNPLYIADKRNNFTTDTFVTQKIIPELQELVETYKPEVIWSDGDWEASDSYWKSKEFLAWLYNESPVKDTVVVNDRWGSNMPCHHGGFFTCTDRFNPGVLLPHKWENCMTIDKKSWGFRRNAVLSEYFTLAGLVKELVITVSCGGNLLMNVGPTKDGIISPIFEERLRGMGAWLAVNGEAIYDTKPSVVQNDTITGSTWYTQSKNEKYLYASILEWPEDDTLLLGSLKISKNSQIQLLGYSSIIPWKQSDDKLEIYLPANAHKGQPAWVLKIGK</sequence>
<evidence type="ECO:0000256" key="5">
    <source>
        <dbReference type="ARBA" id="ARBA00012662"/>
    </source>
</evidence>
<dbReference type="PRINTS" id="PR00741">
    <property type="entry name" value="GLHYDRLASE29"/>
</dbReference>
<dbReference type="PROSITE" id="PS00385">
    <property type="entry name" value="ALPHA_L_FUCOSIDASE"/>
    <property type="match status" value="1"/>
</dbReference>